<keyword evidence="6 10" id="KW-0812">Transmembrane</keyword>
<dbReference type="GO" id="GO:0015297">
    <property type="term" value="F:antiporter activity"/>
    <property type="evidence" value="ECO:0007669"/>
    <property type="project" value="InterPro"/>
</dbReference>
<dbReference type="GO" id="GO:0046677">
    <property type="term" value="P:response to antibiotic"/>
    <property type="evidence" value="ECO:0007669"/>
    <property type="project" value="UniProtKB-KW"/>
</dbReference>
<dbReference type="PIRSF" id="PIRSF006603">
    <property type="entry name" value="DinF"/>
    <property type="match status" value="1"/>
</dbReference>
<dbReference type="InterPro" id="IPR002528">
    <property type="entry name" value="MATE_fam"/>
</dbReference>
<comment type="caution">
    <text evidence="11">The sequence shown here is derived from an EMBL/GenBank/DDBJ whole genome shotgun (WGS) entry which is preliminary data.</text>
</comment>
<evidence type="ECO:0000256" key="1">
    <source>
        <dbReference type="ARBA" id="ARBA00004651"/>
    </source>
</evidence>
<name>A0A0R1W7Y3_9LACO</name>
<sequence length="441" mass="47886">MEELFERAPIPQAYFKLAMPVVIGMLASMVYNVTDTLFVSMTQNTALVAGVSLCMPLFNLMIAIGDIFGLGGSAYMSRLLGSHNDTLGEHVSSFCHYAGIFTSIVVAALLLIFEHPILMALGATSATYNYAAQFYRVFNVGAVLVTISIIPGNLMRTEGKAKENMIGMIAGLLLNIVLDPILILALHMGATGAALANLIGYLVTDIVLVQYVRRRCKIVNVHWKNITLSWPDIWKVLVIGLPASVTNLMVSYQTALFDNFLSRYGADRVAALGIATKVSQIVNLVMVGFAFGAQPLIGYSYGAKNHKRLQGIIRFDIIVQVVWSLVAAAIMILIAPWIVSLFLNNPAVIHYGTQLLRILLLTTPFAGAILVYTTVFQSTAKAGSALIMSVSRQGVIFTIAIIIANMVFGYNGIIWAQAVADVLTTVIGWALYHHQVKLANI</sequence>
<dbReference type="InterPro" id="IPR051327">
    <property type="entry name" value="MATE_MepA_subfamily"/>
</dbReference>
<comment type="subcellular location">
    <subcellularLocation>
        <location evidence="1">Cell membrane</location>
        <topology evidence="1">Multi-pass membrane protein</topology>
    </subcellularLocation>
</comment>
<keyword evidence="12" id="KW-1185">Reference proteome</keyword>
<feature type="transmembrane region" description="Helical" evidence="10">
    <location>
        <begin position="133"/>
        <end position="154"/>
    </location>
</feature>
<dbReference type="AlphaFoldDB" id="A0A0R1W7Y3"/>
<dbReference type="EMBL" id="AZGF01000012">
    <property type="protein sequence ID" value="KRM11988.1"/>
    <property type="molecule type" value="Genomic_DNA"/>
</dbReference>
<dbReference type="InterPro" id="IPR048279">
    <property type="entry name" value="MdtK-like"/>
</dbReference>
<accession>A0A0R1W7Y3</accession>
<gene>
    <name evidence="11" type="ORF">FD16_GL000357</name>
</gene>
<feature type="transmembrane region" description="Helical" evidence="10">
    <location>
        <begin position="355"/>
        <end position="373"/>
    </location>
</feature>
<dbReference type="NCBIfam" id="TIGR00797">
    <property type="entry name" value="matE"/>
    <property type="match status" value="1"/>
</dbReference>
<evidence type="ECO:0000256" key="5">
    <source>
        <dbReference type="ARBA" id="ARBA00022475"/>
    </source>
</evidence>
<evidence type="ECO:0000313" key="12">
    <source>
        <dbReference type="Proteomes" id="UP000051820"/>
    </source>
</evidence>
<dbReference type="GO" id="GO:0005886">
    <property type="term" value="C:plasma membrane"/>
    <property type="evidence" value="ECO:0007669"/>
    <property type="project" value="UniProtKB-SubCell"/>
</dbReference>
<dbReference type="GO" id="GO:0042910">
    <property type="term" value="F:xenobiotic transmembrane transporter activity"/>
    <property type="evidence" value="ECO:0007669"/>
    <property type="project" value="InterPro"/>
</dbReference>
<evidence type="ECO:0000256" key="7">
    <source>
        <dbReference type="ARBA" id="ARBA00022989"/>
    </source>
</evidence>
<dbReference type="CDD" id="cd13143">
    <property type="entry name" value="MATE_MepA_like"/>
    <property type="match status" value="1"/>
</dbReference>
<protein>
    <recommendedName>
        <fullName evidence="3">Multidrug export protein MepA</fullName>
    </recommendedName>
</protein>
<evidence type="ECO:0000256" key="3">
    <source>
        <dbReference type="ARBA" id="ARBA00022106"/>
    </source>
</evidence>
<comment type="similarity">
    <text evidence="2">Belongs to the multi antimicrobial extrusion (MATE) (TC 2.A.66.1) family. MepA subfamily.</text>
</comment>
<keyword evidence="4" id="KW-0813">Transport</keyword>
<keyword evidence="8 10" id="KW-0472">Membrane</keyword>
<dbReference type="PANTHER" id="PTHR43823">
    <property type="entry name" value="SPORULATION PROTEIN YKVU"/>
    <property type="match status" value="1"/>
</dbReference>
<evidence type="ECO:0000256" key="10">
    <source>
        <dbReference type="SAM" id="Phobius"/>
    </source>
</evidence>
<feature type="transmembrane region" description="Helical" evidence="10">
    <location>
        <begin position="91"/>
        <end position="113"/>
    </location>
</feature>
<evidence type="ECO:0000256" key="4">
    <source>
        <dbReference type="ARBA" id="ARBA00022448"/>
    </source>
</evidence>
<dbReference type="Proteomes" id="UP000051820">
    <property type="component" value="Unassembled WGS sequence"/>
</dbReference>
<dbReference type="PATRIC" id="fig|1423807.3.peg.361"/>
<feature type="transmembrane region" description="Helical" evidence="10">
    <location>
        <begin position="385"/>
        <end position="408"/>
    </location>
</feature>
<dbReference type="PANTHER" id="PTHR43823:SF3">
    <property type="entry name" value="MULTIDRUG EXPORT PROTEIN MEPA"/>
    <property type="match status" value="1"/>
</dbReference>
<evidence type="ECO:0000256" key="8">
    <source>
        <dbReference type="ARBA" id="ARBA00023136"/>
    </source>
</evidence>
<evidence type="ECO:0000256" key="9">
    <source>
        <dbReference type="ARBA" id="ARBA00023251"/>
    </source>
</evidence>
<dbReference type="OrthoDB" id="9811110at2"/>
<evidence type="ECO:0000313" key="11">
    <source>
        <dbReference type="EMBL" id="KRM11988.1"/>
    </source>
</evidence>
<feature type="transmembrane region" description="Helical" evidence="10">
    <location>
        <begin position="192"/>
        <end position="212"/>
    </location>
</feature>
<organism evidence="11 12">
    <name type="scientific">Paucilactobacillus suebicus DSM 5007 = KCTC 3549</name>
    <dbReference type="NCBI Taxonomy" id="1423807"/>
    <lineage>
        <taxon>Bacteria</taxon>
        <taxon>Bacillati</taxon>
        <taxon>Bacillota</taxon>
        <taxon>Bacilli</taxon>
        <taxon>Lactobacillales</taxon>
        <taxon>Lactobacillaceae</taxon>
        <taxon>Paucilactobacillus</taxon>
    </lineage>
</organism>
<dbReference type="STRING" id="1423807.FD16_GL000357"/>
<feature type="transmembrane region" description="Helical" evidence="10">
    <location>
        <begin position="14"/>
        <end position="34"/>
    </location>
</feature>
<feature type="transmembrane region" description="Helical" evidence="10">
    <location>
        <begin position="166"/>
        <end position="186"/>
    </location>
</feature>
<dbReference type="InterPro" id="IPR045070">
    <property type="entry name" value="MATE_MepA-like"/>
</dbReference>
<dbReference type="RefSeq" id="WP_010621153.1">
    <property type="nucleotide sequence ID" value="NZ_AZGF01000012.1"/>
</dbReference>
<feature type="transmembrane region" description="Helical" evidence="10">
    <location>
        <begin position="321"/>
        <end position="343"/>
    </location>
</feature>
<feature type="transmembrane region" description="Helical" evidence="10">
    <location>
        <begin position="281"/>
        <end position="301"/>
    </location>
</feature>
<dbReference type="eggNOG" id="COG0534">
    <property type="taxonomic scope" value="Bacteria"/>
</dbReference>
<feature type="transmembrane region" description="Helical" evidence="10">
    <location>
        <begin position="46"/>
        <end position="70"/>
    </location>
</feature>
<proteinExistence type="inferred from homology"/>
<keyword evidence="5" id="KW-1003">Cell membrane</keyword>
<feature type="transmembrane region" description="Helical" evidence="10">
    <location>
        <begin position="233"/>
        <end position="252"/>
    </location>
</feature>
<keyword evidence="9" id="KW-0046">Antibiotic resistance</keyword>
<reference evidence="11 12" key="1">
    <citation type="journal article" date="2015" name="Genome Announc.">
        <title>Expanding the biotechnology potential of lactobacilli through comparative genomics of 213 strains and associated genera.</title>
        <authorList>
            <person name="Sun Z."/>
            <person name="Harris H.M."/>
            <person name="McCann A."/>
            <person name="Guo C."/>
            <person name="Argimon S."/>
            <person name="Zhang W."/>
            <person name="Yang X."/>
            <person name="Jeffery I.B."/>
            <person name="Cooney J.C."/>
            <person name="Kagawa T.F."/>
            <person name="Liu W."/>
            <person name="Song Y."/>
            <person name="Salvetti E."/>
            <person name="Wrobel A."/>
            <person name="Rasinkangas P."/>
            <person name="Parkhill J."/>
            <person name="Rea M.C."/>
            <person name="O'Sullivan O."/>
            <person name="Ritari J."/>
            <person name="Douillard F.P."/>
            <person name="Paul Ross R."/>
            <person name="Yang R."/>
            <person name="Briner A.E."/>
            <person name="Felis G.E."/>
            <person name="de Vos W.M."/>
            <person name="Barrangou R."/>
            <person name="Klaenhammer T.R."/>
            <person name="Caufield P.W."/>
            <person name="Cui Y."/>
            <person name="Zhang H."/>
            <person name="O'Toole P.W."/>
        </authorList>
    </citation>
    <scope>NUCLEOTIDE SEQUENCE [LARGE SCALE GENOMIC DNA]</scope>
    <source>
        <strain evidence="11 12">DSM 5007</strain>
    </source>
</reference>
<evidence type="ECO:0000256" key="6">
    <source>
        <dbReference type="ARBA" id="ARBA00022692"/>
    </source>
</evidence>
<dbReference type="Pfam" id="PF01554">
    <property type="entry name" value="MatE"/>
    <property type="match status" value="2"/>
</dbReference>
<keyword evidence="7 10" id="KW-1133">Transmembrane helix</keyword>
<evidence type="ECO:0000256" key="2">
    <source>
        <dbReference type="ARBA" id="ARBA00008417"/>
    </source>
</evidence>